<dbReference type="PANTHER" id="PTHR13084">
    <property type="entry name" value="T-CELL LYMPHOMA BREAKPOINT-ASSOCIATED TARGET 1-RELATED"/>
    <property type="match status" value="1"/>
</dbReference>
<dbReference type="Pfam" id="PF05640">
    <property type="entry name" value="NKAIN"/>
    <property type="match status" value="1"/>
</dbReference>
<gene>
    <name evidence="9" type="ORF">WR25_08312</name>
</gene>
<dbReference type="AlphaFoldDB" id="A0A2A2LVN8"/>
<comment type="subcellular location">
    <subcellularLocation>
        <location evidence="1 7">Cell membrane</location>
        <topology evidence="1 7">Multi-pass membrane protein</topology>
    </subcellularLocation>
</comment>
<evidence type="ECO:0000256" key="8">
    <source>
        <dbReference type="SAM" id="MobiDB-lite"/>
    </source>
</evidence>
<evidence type="ECO:0000256" key="5">
    <source>
        <dbReference type="ARBA" id="ARBA00022989"/>
    </source>
</evidence>
<keyword evidence="4 7" id="KW-0812">Transmembrane</keyword>
<feature type="region of interest" description="Disordered" evidence="8">
    <location>
        <begin position="159"/>
        <end position="215"/>
    </location>
</feature>
<evidence type="ECO:0000256" key="7">
    <source>
        <dbReference type="RuleBase" id="RU368041"/>
    </source>
</evidence>
<feature type="transmembrane region" description="Helical" evidence="7">
    <location>
        <begin position="12"/>
        <end position="35"/>
    </location>
</feature>
<feature type="compositionally biased region" description="Low complexity" evidence="8">
    <location>
        <begin position="260"/>
        <end position="278"/>
    </location>
</feature>
<protein>
    <recommendedName>
        <fullName evidence="7">Sodium/potassium-transporting ATPase subunit beta-1-interacting protein</fullName>
        <shortName evidence="7">Na(+)/K(+)-transporting ATPase subunit beta-1-interacting protein</shortName>
    </recommendedName>
</protein>
<dbReference type="PANTHER" id="PTHR13084:SF6">
    <property type="entry name" value="SODIUM_POTASSIUM-TRANSPORTING ATPASE SUBUNIT BETA-1-INTERACTING PROTEIN"/>
    <property type="match status" value="1"/>
</dbReference>
<evidence type="ECO:0000313" key="9">
    <source>
        <dbReference type="EMBL" id="PAV90233.1"/>
    </source>
</evidence>
<name>A0A2A2LVN8_9BILA</name>
<proteinExistence type="inferred from homology"/>
<dbReference type="GO" id="GO:0005886">
    <property type="term" value="C:plasma membrane"/>
    <property type="evidence" value="ECO:0007669"/>
    <property type="project" value="UniProtKB-SubCell"/>
</dbReference>
<dbReference type="EMBL" id="LIAE01006386">
    <property type="protein sequence ID" value="PAV90232.1"/>
    <property type="molecule type" value="Genomic_DNA"/>
</dbReference>
<dbReference type="InterPro" id="IPR008516">
    <property type="entry name" value="Na/K-Atpase_Interacting"/>
</dbReference>
<evidence type="ECO:0000256" key="1">
    <source>
        <dbReference type="ARBA" id="ARBA00004651"/>
    </source>
</evidence>
<dbReference type="GO" id="GO:0002028">
    <property type="term" value="P:regulation of sodium ion transport"/>
    <property type="evidence" value="ECO:0007669"/>
    <property type="project" value="UniProtKB-UniRule"/>
</dbReference>
<evidence type="ECO:0000256" key="4">
    <source>
        <dbReference type="ARBA" id="ARBA00022692"/>
    </source>
</evidence>
<feature type="compositionally biased region" description="Basic and acidic residues" evidence="8">
    <location>
        <begin position="169"/>
        <end position="191"/>
    </location>
</feature>
<evidence type="ECO:0000256" key="3">
    <source>
        <dbReference type="ARBA" id="ARBA00022475"/>
    </source>
</evidence>
<dbReference type="EMBL" id="LIAE01006386">
    <property type="protein sequence ID" value="PAV90233.1"/>
    <property type="molecule type" value="Genomic_DNA"/>
</dbReference>
<keyword evidence="5 7" id="KW-1133">Transmembrane helix</keyword>
<accession>A0A2A2LVN8</accession>
<evidence type="ECO:0000256" key="6">
    <source>
        <dbReference type="ARBA" id="ARBA00023136"/>
    </source>
</evidence>
<comment type="caution">
    <text evidence="7">Lacks conserved residue(s) required for the propagation of feature annotation.</text>
</comment>
<evidence type="ECO:0000313" key="10">
    <source>
        <dbReference type="Proteomes" id="UP000218231"/>
    </source>
</evidence>
<keyword evidence="10" id="KW-1185">Reference proteome</keyword>
<feature type="region of interest" description="Disordered" evidence="8">
    <location>
        <begin position="243"/>
        <end position="297"/>
    </location>
</feature>
<dbReference type="Proteomes" id="UP000218231">
    <property type="component" value="Unassembled WGS sequence"/>
</dbReference>
<keyword evidence="3 7" id="KW-1003">Cell membrane</keyword>
<dbReference type="STRING" id="2018661.A0A2A2LVN8"/>
<dbReference type="OrthoDB" id="10050321at2759"/>
<comment type="similarity">
    <text evidence="2 7">Belongs to the NKAIN family.</text>
</comment>
<comment type="caution">
    <text evidence="9">The sequence shown here is derived from an EMBL/GenBank/DDBJ whole genome shotgun (WGS) entry which is preliminary data.</text>
</comment>
<sequence>MGFFGVLQRRRSLIYALMVCIILSVAENVLIFLWYMSIFGNPSQSQALSLGLPYSYSFFLRHTPWCISNFDLLKSQWIQHNCILPYYYIESVQALLHAAVAILIFGFSIPYLCQSSKSSNSSNGSLRHQHNEAYYTEINRDNKASPSSSASQQTVNGYLNSSFTEEEGDIRSRVETSESRMSRDKDGERSSSAETEEYGKRILPLPRTNVSGTSKQKVAKAILPLPHPSAPARTRLFKKVNHKERRSTHMDEENEFQTESSSSSSSRLTSLVSLDLRSPAPVQVQEHYESESSDGSDTIYEKITRGSEYIENIAKNELPPCNSHDSAPSTLAPILIFDENNVASPSRMNPDSGIEYPKPPARMDLWKAASMSSPSSSTTTISSPGEDKYYFSCLNYKDFH</sequence>
<reference evidence="9 10" key="1">
    <citation type="journal article" date="2017" name="Curr. Biol.">
        <title>Genome architecture and evolution of a unichromosomal asexual nematode.</title>
        <authorList>
            <person name="Fradin H."/>
            <person name="Zegar C."/>
            <person name="Gutwein M."/>
            <person name="Lucas J."/>
            <person name="Kovtun M."/>
            <person name="Corcoran D."/>
            <person name="Baugh L.R."/>
            <person name="Kiontke K."/>
            <person name="Gunsalus K."/>
            <person name="Fitch D.H."/>
            <person name="Piano F."/>
        </authorList>
    </citation>
    <scope>NUCLEOTIDE SEQUENCE [LARGE SCALE GENOMIC DNA]</scope>
    <source>
        <strain evidence="9">PF1309</strain>
    </source>
</reference>
<keyword evidence="6 7" id="KW-0472">Membrane</keyword>
<evidence type="ECO:0000256" key="2">
    <source>
        <dbReference type="ARBA" id="ARBA00006364"/>
    </source>
</evidence>
<organism evidence="9 10">
    <name type="scientific">Diploscapter pachys</name>
    <dbReference type="NCBI Taxonomy" id="2018661"/>
    <lineage>
        <taxon>Eukaryota</taxon>
        <taxon>Metazoa</taxon>
        <taxon>Ecdysozoa</taxon>
        <taxon>Nematoda</taxon>
        <taxon>Chromadorea</taxon>
        <taxon>Rhabditida</taxon>
        <taxon>Rhabditina</taxon>
        <taxon>Rhabditomorpha</taxon>
        <taxon>Rhabditoidea</taxon>
        <taxon>Rhabditidae</taxon>
        <taxon>Diploscapter</taxon>
    </lineage>
</organism>